<evidence type="ECO:0000313" key="7">
    <source>
        <dbReference type="Proteomes" id="UP001440599"/>
    </source>
</evidence>
<sequence>MHLLVQLPLCPLRAAPSADAERTDEVLCGWPVEPLEEAAGGWLRVRTHYRYEGYLPAHALTAAPDGVPARQLAVGAAFADVLARPEVDALLLATLPRGSLTAPVREPEGGWQKITLPDGREGYTKRSLLVPYYAVPPALPQEELRRRAVERACSYLGTQYRWGGKSPSGIDCSGLTFMAWFFSGVLLYRDARLVEGFAARPIPFDQRQPGDLLYFPGHIALYLGQERYIHSTARAGSDGVVLNSLDSAAPDYRADLAASLLAVGSVFPLTSPAEPSAPGR</sequence>
<dbReference type="Gene3D" id="3.90.1720.10">
    <property type="entry name" value="endopeptidase domain like (from Nostoc punctiforme)"/>
    <property type="match status" value="1"/>
</dbReference>
<dbReference type="Proteomes" id="UP001440599">
    <property type="component" value="Unassembled WGS sequence"/>
</dbReference>
<organism evidence="6 7">
    <name type="scientific">Flavonifractor hominis</name>
    <dbReference type="NCBI Taxonomy" id="3133178"/>
    <lineage>
        <taxon>Bacteria</taxon>
        <taxon>Bacillati</taxon>
        <taxon>Bacillota</taxon>
        <taxon>Clostridia</taxon>
        <taxon>Eubacteriales</taxon>
        <taxon>Oscillospiraceae</taxon>
        <taxon>Flavonifractor</taxon>
    </lineage>
</organism>
<evidence type="ECO:0000256" key="2">
    <source>
        <dbReference type="ARBA" id="ARBA00022670"/>
    </source>
</evidence>
<dbReference type="InterPro" id="IPR000064">
    <property type="entry name" value="NLP_P60_dom"/>
</dbReference>
<name>A0ABV1EVK4_9FIRM</name>
<dbReference type="InterPro" id="IPR038765">
    <property type="entry name" value="Papain-like_cys_pep_sf"/>
</dbReference>
<evidence type="ECO:0000313" key="6">
    <source>
        <dbReference type="EMBL" id="MEQ2457283.1"/>
    </source>
</evidence>
<dbReference type="RefSeq" id="WP_349141072.1">
    <property type="nucleotide sequence ID" value="NZ_JBBMFT010000011.1"/>
</dbReference>
<accession>A0ABV1EVK4</accession>
<keyword evidence="2" id="KW-0645">Protease</keyword>
<comment type="similarity">
    <text evidence="1">Belongs to the peptidase C40 family.</text>
</comment>
<dbReference type="EMBL" id="JBBMFT010000011">
    <property type="protein sequence ID" value="MEQ2457283.1"/>
    <property type="molecule type" value="Genomic_DNA"/>
</dbReference>
<evidence type="ECO:0000259" key="5">
    <source>
        <dbReference type="PROSITE" id="PS51935"/>
    </source>
</evidence>
<gene>
    <name evidence="6" type="ORF">WMO45_12205</name>
</gene>
<evidence type="ECO:0000256" key="4">
    <source>
        <dbReference type="ARBA" id="ARBA00022807"/>
    </source>
</evidence>
<dbReference type="Gene3D" id="2.30.30.40">
    <property type="entry name" value="SH3 Domains"/>
    <property type="match status" value="2"/>
</dbReference>
<dbReference type="Pfam" id="PF18348">
    <property type="entry name" value="SH3_16"/>
    <property type="match status" value="1"/>
</dbReference>
<dbReference type="PANTHER" id="PTHR47053">
    <property type="entry name" value="MUREIN DD-ENDOPEPTIDASE MEPH-RELATED"/>
    <property type="match status" value="1"/>
</dbReference>
<reference evidence="6 7" key="1">
    <citation type="submission" date="2024-03" db="EMBL/GenBank/DDBJ databases">
        <title>Human intestinal bacterial collection.</title>
        <authorList>
            <person name="Pauvert C."/>
            <person name="Hitch T.C.A."/>
            <person name="Clavel T."/>
        </authorList>
    </citation>
    <scope>NUCLEOTIDE SEQUENCE [LARGE SCALE GENOMIC DNA]</scope>
    <source>
        <strain evidence="6 7">CLA-AP-H34</strain>
    </source>
</reference>
<keyword evidence="3" id="KW-0378">Hydrolase</keyword>
<evidence type="ECO:0000256" key="3">
    <source>
        <dbReference type="ARBA" id="ARBA00022801"/>
    </source>
</evidence>
<dbReference type="InterPro" id="IPR041382">
    <property type="entry name" value="SH3_16"/>
</dbReference>
<protein>
    <submittedName>
        <fullName evidence="6">SH3 domain-containing C40 family peptidase</fullName>
    </submittedName>
</protein>
<dbReference type="InterPro" id="IPR051202">
    <property type="entry name" value="Peptidase_C40"/>
</dbReference>
<dbReference type="PANTHER" id="PTHR47053:SF1">
    <property type="entry name" value="MUREIN DD-ENDOPEPTIDASE MEPH-RELATED"/>
    <property type="match status" value="1"/>
</dbReference>
<proteinExistence type="inferred from homology"/>
<keyword evidence="4" id="KW-0788">Thiol protease</keyword>
<evidence type="ECO:0000256" key="1">
    <source>
        <dbReference type="ARBA" id="ARBA00007074"/>
    </source>
</evidence>
<feature type="domain" description="NlpC/P60" evidence="5">
    <location>
        <begin position="142"/>
        <end position="264"/>
    </location>
</feature>
<dbReference type="Pfam" id="PF00877">
    <property type="entry name" value="NLPC_P60"/>
    <property type="match status" value="1"/>
</dbReference>
<dbReference type="SUPFAM" id="SSF54001">
    <property type="entry name" value="Cysteine proteinases"/>
    <property type="match status" value="1"/>
</dbReference>
<keyword evidence="7" id="KW-1185">Reference proteome</keyword>
<comment type="caution">
    <text evidence="6">The sequence shown here is derived from an EMBL/GenBank/DDBJ whole genome shotgun (WGS) entry which is preliminary data.</text>
</comment>
<dbReference type="PROSITE" id="PS51935">
    <property type="entry name" value="NLPC_P60"/>
    <property type="match status" value="1"/>
</dbReference>